<dbReference type="EMBL" id="BAABDE010000015">
    <property type="protein sequence ID" value="GAA3796458.1"/>
    <property type="molecule type" value="Genomic_DNA"/>
</dbReference>
<accession>A0ABP7HJ27</accession>
<reference evidence="2" key="1">
    <citation type="journal article" date="2019" name="Int. J. Syst. Evol. Microbiol.">
        <title>The Global Catalogue of Microorganisms (GCM) 10K type strain sequencing project: providing services to taxonomists for standard genome sequencing and annotation.</title>
        <authorList>
            <consortium name="The Broad Institute Genomics Platform"/>
            <consortium name="The Broad Institute Genome Sequencing Center for Infectious Disease"/>
            <person name="Wu L."/>
            <person name="Ma J."/>
        </authorList>
    </citation>
    <scope>NUCLEOTIDE SEQUENCE [LARGE SCALE GENOMIC DNA]</scope>
    <source>
        <strain evidence="2">JCM 17138</strain>
    </source>
</reference>
<protein>
    <submittedName>
        <fullName evidence="1">Uncharacterized protein</fullName>
    </submittedName>
</protein>
<name>A0ABP7HJ27_9ACTN</name>
<comment type="caution">
    <text evidence="1">The sequence shown here is derived from an EMBL/GenBank/DDBJ whole genome shotgun (WGS) entry which is preliminary data.</text>
</comment>
<dbReference type="Proteomes" id="UP001501009">
    <property type="component" value="Unassembled WGS sequence"/>
</dbReference>
<keyword evidence="2" id="KW-1185">Reference proteome</keyword>
<gene>
    <name evidence="1" type="ORF">GCM10022403_032870</name>
</gene>
<organism evidence="1 2">
    <name type="scientific">Streptomyces coacervatus</name>
    <dbReference type="NCBI Taxonomy" id="647381"/>
    <lineage>
        <taxon>Bacteria</taxon>
        <taxon>Bacillati</taxon>
        <taxon>Actinomycetota</taxon>
        <taxon>Actinomycetes</taxon>
        <taxon>Kitasatosporales</taxon>
        <taxon>Streptomycetaceae</taxon>
        <taxon>Streptomyces</taxon>
    </lineage>
</organism>
<proteinExistence type="predicted"/>
<evidence type="ECO:0000313" key="2">
    <source>
        <dbReference type="Proteomes" id="UP001501009"/>
    </source>
</evidence>
<evidence type="ECO:0000313" key="1">
    <source>
        <dbReference type="EMBL" id="GAA3796458.1"/>
    </source>
</evidence>
<sequence>MGSHDAGMADEARVRAKVPARVPRLTDKVMNTYGAFVDHAVKCEECRETGGRCGEAEVLWGHYREARKETRTS</sequence>